<reference evidence="3" key="2">
    <citation type="submission" date="2020-11" db="EMBL/GenBank/DDBJ databases">
        <authorList>
            <person name="McCartney M.A."/>
            <person name="Auch B."/>
            <person name="Kono T."/>
            <person name="Mallez S."/>
            <person name="Becker A."/>
            <person name="Gohl D.M."/>
            <person name="Silverstein K.A.T."/>
            <person name="Koren S."/>
            <person name="Bechman K.B."/>
            <person name="Herman A."/>
            <person name="Abrahante J.E."/>
            <person name="Garbe J."/>
        </authorList>
    </citation>
    <scope>NUCLEOTIDE SEQUENCE</scope>
    <source>
        <strain evidence="3">Duluth1</strain>
        <tissue evidence="3">Whole animal</tissue>
    </source>
</reference>
<evidence type="ECO:0000313" key="4">
    <source>
        <dbReference type="Proteomes" id="UP000828390"/>
    </source>
</evidence>
<evidence type="ECO:0000259" key="2">
    <source>
        <dbReference type="Pfam" id="PF18334"/>
    </source>
</evidence>
<evidence type="ECO:0000256" key="1">
    <source>
        <dbReference type="SAM" id="MobiDB-lite"/>
    </source>
</evidence>
<feature type="region of interest" description="Disordered" evidence="1">
    <location>
        <begin position="130"/>
        <end position="275"/>
    </location>
</feature>
<feature type="domain" description="Exoribonuclease Xrn1 D2/D3" evidence="2">
    <location>
        <begin position="273"/>
        <end position="311"/>
    </location>
</feature>
<reference evidence="3" key="1">
    <citation type="journal article" date="2019" name="bioRxiv">
        <title>The Genome of the Zebra Mussel, Dreissena polymorpha: A Resource for Invasive Species Research.</title>
        <authorList>
            <person name="McCartney M.A."/>
            <person name="Auch B."/>
            <person name="Kono T."/>
            <person name="Mallez S."/>
            <person name="Zhang Y."/>
            <person name="Obille A."/>
            <person name="Becker A."/>
            <person name="Abrahante J.E."/>
            <person name="Garbe J."/>
            <person name="Badalamenti J.P."/>
            <person name="Herman A."/>
            <person name="Mangelson H."/>
            <person name="Liachko I."/>
            <person name="Sullivan S."/>
            <person name="Sone E.D."/>
            <person name="Koren S."/>
            <person name="Silverstein K.A.T."/>
            <person name="Beckman K.B."/>
            <person name="Gohl D.M."/>
        </authorList>
    </citation>
    <scope>NUCLEOTIDE SEQUENCE</scope>
    <source>
        <strain evidence="3">Duluth1</strain>
        <tissue evidence="3">Whole animal</tissue>
    </source>
</reference>
<feature type="compositionally biased region" description="Polar residues" evidence="1">
    <location>
        <begin position="130"/>
        <end position="149"/>
    </location>
</feature>
<accession>A0A9D4JY61</accession>
<evidence type="ECO:0000313" key="3">
    <source>
        <dbReference type="EMBL" id="KAH3827404.1"/>
    </source>
</evidence>
<feature type="compositionally biased region" description="Low complexity" evidence="1">
    <location>
        <begin position="150"/>
        <end position="176"/>
    </location>
</feature>
<dbReference type="AlphaFoldDB" id="A0A9D4JY61"/>
<dbReference type="EMBL" id="JAIWYP010000005">
    <property type="protein sequence ID" value="KAH3827404.1"/>
    <property type="molecule type" value="Genomic_DNA"/>
</dbReference>
<protein>
    <recommendedName>
        <fullName evidence="2">Exoribonuclease Xrn1 D2/D3 domain-containing protein</fullName>
    </recommendedName>
</protein>
<sequence length="411" mass="45345">MEKQFGNQPVAFALQATVKDLTVHYSSFCQFTSLTDYLPASCQVFMLGWPHYGCQGEVLDTDLQSGRVRINLSIIEEPKLSDVLNNQADHDEQYFQGYVLAQRLGISSHLFSRLTGCVFITAGIAEVVSQQQNPHRGSQSAAEPSQNPHSQSAAEPSQSAAEPSQSAAEPSQSVSSRTLIVSQLPNPHSQSAAEPSQSVSSRTLTVSQQQNPHSQSAAEPSQSAAEPSQSVSSRTLIVSQLQNPHSQSAAEPSQSAAEPSQSVSSRTLIVSQQQNPHRVNVGLNLKFTKRQEEVPGFTKLAEGNQWLYSNKLHEEYIKGLACTNVKSQKIGADLVPEGVILSLQRETDKIVEINRKRQKRIKMQVKPHLLYRPMITSGALIPDSSATYQLFDRYRSDSVVRLWALIQLRWK</sequence>
<keyword evidence="4" id="KW-1185">Reference proteome</keyword>
<proteinExistence type="predicted"/>
<dbReference type="InterPro" id="IPR041106">
    <property type="entry name" value="XRN1_D2_D3"/>
</dbReference>
<organism evidence="3 4">
    <name type="scientific">Dreissena polymorpha</name>
    <name type="common">Zebra mussel</name>
    <name type="synonym">Mytilus polymorpha</name>
    <dbReference type="NCBI Taxonomy" id="45954"/>
    <lineage>
        <taxon>Eukaryota</taxon>
        <taxon>Metazoa</taxon>
        <taxon>Spiralia</taxon>
        <taxon>Lophotrochozoa</taxon>
        <taxon>Mollusca</taxon>
        <taxon>Bivalvia</taxon>
        <taxon>Autobranchia</taxon>
        <taxon>Heteroconchia</taxon>
        <taxon>Euheterodonta</taxon>
        <taxon>Imparidentia</taxon>
        <taxon>Neoheterodontei</taxon>
        <taxon>Myida</taxon>
        <taxon>Dreissenoidea</taxon>
        <taxon>Dreissenidae</taxon>
        <taxon>Dreissena</taxon>
    </lineage>
</organism>
<dbReference type="Pfam" id="PF18334">
    <property type="entry name" value="XRN1_D2_D3"/>
    <property type="match status" value="2"/>
</dbReference>
<feature type="domain" description="Exoribonuclease Xrn1 D2/D3" evidence="2">
    <location>
        <begin position="38"/>
        <end position="119"/>
    </location>
</feature>
<dbReference type="Proteomes" id="UP000828390">
    <property type="component" value="Unassembled WGS sequence"/>
</dbReference>
<comment type="caution">
    <text evidence="3">The sequence shown here is derived from an EMBL/GenBank/DDBJ whole genome shotgun (WGS) entry which is preliminary data.</text>
</comment>
<name>A0A9D4JY61_DREPO</name>
<feature type="compositionally biased region" description="Low complexity" evidence="1">
    <location>
        <begin position="214"/>
        <end position="233"/>
    </location>
</feature>
<gene>
    <name evidence="3" type="ORF">DPMN_129341</name>
</gene>
<feature type="compositionally biased region" description="Polar residues" evidence="1">
    <location>
        <begin position="266"/>
        <end position="275"/>
    </location>
</feature>
<feature type="compositionally biased region" description="Polar residues" evidence="1">
    <location>
        <begin position="234"/>
        <end position="245"/>
    </location>
</feature>
<feature type="compositionally biased region" description="Low complexity" evidence="1">
    <location>
        <begin position="246"/>
        <end position="265"/>
    </location>
</feature>
<feature type="compositionally biased region" description="Polar residues" evidence="1">
    <location>
        <begin position="177"/>
        <end position="213"/>
    </location>
</feature>